<evidence type="ECO:0000313" key="2">
    <source>
        <dbReference type="EMBL" id="KAL1835072.1"/>
    </source>
</evidence>
<dbReference type="Proteomes" id="UP001586593">
    <property type="component" value="Unassembled WGS sequence"/>
</dbReference>
<comment type="caution">
    <text evidence="2">The sequence shown here is derived from an EMBL/GenBank/DDBJ whole genome shotgun (WGS) entry which is preliminary data.</text>
</comment>
<proteinExistence type="predicted"/>
<organism evidence="2 3">
    <name type="scientific">Phialemonium thermophilum</name>
    <dbReference type="NCBI Taxonomy" id="223376"/>
    <lineage>
        <taxon>Eukaryota</taxon>
        <taxon>Fungi</taxon>
        <taxon>Dikarya</taxon>
        <taxon>Ascomycota</taxon>
        <taxon>Pezizomycotina</taxon>
        <taxon>Sordariomycetes</taxon>
        <taxon>Sordariomycetidae</taxon>
        <taxon>Cephalothecales</taxon>
        <taxon>Cephalothecaceae</taxon>
        <taxon>Phialemonium</taxon>
    </lineage>
</organism>
<feature type="compositionally biased region" description="Basic and acidic residues" evidence="1">
    <location>
        <begin position="101"/>
        <end position="114"/>
    </location>
</feature>
<gene>
    <name evidence="2" type="ORF">VTK73DRAFT_6327</name>
</gene>
<feature type="region of interest" description="Disordered" evidence="1">
    <location>
        <begin position="100"/>
        <end position="121"/>
    </location>
</feature>
<dbReference type="EMBL" id="JAZHXJ010003562">
    <property type="protein sequence ID" value="KAL1835072.1"/>
    <property type="molecule type" value="Genomic_DNA"/>
</dbReference>
<reference evidence="2 3" key="1">
    <citation type="journal article" date="2024" name="Commun. Biol.">
        <title>Comparative genomic analysis of thermophilic fungi reveals convergent evolutionary adaptations and gene losses.</title>
        <authorList>
            <person name="Steindorff A.S."/>
            <person name="Aguilar-Pontes M.V."/>
            <person name="Robinson A.J."/>
            <person name="Andreopoulos B."/>
            <person name="LaButti K."/>
            <person name="Kuo A."/>
            <person name="Mondo S."/>
            <person name="Riley R."/>
            <person name="Otillar R."/>
            <person name="Haridas S."/>
            <person name="Lipzen A."/>
            <person name="Grimwood J."/>
            <person name="Schmutz J."/>
            <person name="Clum A."/>
            <person name="Reid I.D."/>
            <person name="Moisan M.C."/>
            <person name="Butler G."/>
            <person name="Nguyen T.T.M."/>
            <person name="Dewar K."/>
            <person name="Conant G."/>
            <person name="Drula E."/>
            <person name="Henrissat B."/>
            <person name="Hansel C."/>
            <person name="Singer S."/>
            <person name="Hutchinson M.I."/>
            <person name="de Vries R.P."/>
            <person name="Natvig D.O."/>
            <person name="Powell A.J."/>
            <person name="Tsang A."/>
            <person name="Grigoriev I.V."/>
        </authorList>
    </citation>
    <scope>NUCLEOTIDE SEQUENCE [LARGE SCALE GENOMIC DNA]</scope>
    <source>
        <strain evidence="2 3">ATCC 24622</strain>
    </source>
</reference>
<keyword evidence="3" id="KW-1185">Reference proteome</keyword>
<accession>A0ABR3UZX0</accession>
<evidence type="ECO:0008006" key="4">
    <source>
        <dbReference type="Google" id="ProtNLM"/>
    </source>
</evidence>
<evidence type="ECO:0000313" key="3">
    <source>
        <dbReference type="Proteomes" id="UP001586593"/>
    </source>
</evidence>
<evidence type="ECO:0000256" key="1">
    <source>
        <dbReference type="SAM" id="MobiDB-lite"/>
    </source>
</evidence>
<sequence length="173" mass="19027">MGMRLAQRRMSAQAVGASVLVVVGMVVGDGFVVRVVAVDHVRRHELVEHPGDELDAEEAGHEAGYHDEACLLLLDAALVKVARRRRQHAVQGGEQLCMGRQKTDDGTLPRRAVDDGGGLPTMTPKLRLSDEAKKVLLSWIRKFRLPGKRRTIKSTHMTLVPTTQANDEVSHRG</sequence>
<protein>
    <recommendedName>
        <fullName evidence="4">Secreted protein</fullName>
    </recommendedName>
</protein>
<name>A0ABR3UZX0_9PEZI</name>